<proteinExistence type="inferred from homology"/>
<protein>
    <recommendedName>
        <fullName evidence="2">cyclin-dependent kinase</fullName>
        <ecNumber evidence="2">2.7.11.22</ecNumber>
    </recommendedName>
</protein>
<keyword evidence="3" id="KW-0723">Serine/threonine-protein kinase</keyword>
<dbReference type="SMART" id="SM00220">
    <property type="entry name" value="S_TKc"/>
    <property type="match status" value="1"/>
</dbReference>
<name>A0A835RGH6_VANPL</name>
<keyword evidence="4 11" id="KW-0344">Guanine-nucleotide releasing factor</keyword>
<keyword evidence="5" id="KW-0808">Transferase</keyword>
<evidence type="ECO:0000256" key="3">
    <source>
        <dbReference type="ARBA" id="ARBA00022527"/>
    </source>
</evidence>
<evidence type="ECO:0000256" key="6">
    <source>
        <dbReference type="ARBA" id="ARBA00022741"/>
    </source>
</evidence>
<evidence type="ECO:0000256" key="7">
    <source>
        <dbReference type="ARBA" id="ARBA00022777"/>
    </source>
</evidence>
<dbReference type="Gene3D" id="1.20.58.2010">
    <property type="entry name" value="PRONE domain, subdomain 1"/>
    <property type="match status" value="1"/>
</dbReference>
<reference evidence="16 17" key="1">
    <citation type="journal article" date="2020" name="Nat. Food">
        <title>A phased Vanilla planifolia genome enables genetic improvement of flavour and production.</title>
        <authorList>
            <person name="Hasing T."/>
            <person name="Tang H."/>
            <person name="Brym M."/>
            <person name="Khazi F."/>
            <person name="Huang T."/>
            <person name="Chambers A.H."/>
        </authorList>
    </citation>
    <scope>NUCLEOTIDE SEQUENCE [LARGE SCALE GENOMIC DNA]</scope>
    <source>
        <tissue evidence="16">Leaf</tissue>
    </source>
</reference>
<dbReference type="InterPro" id="IPR008271">
    <property type="entry name" value="Ser/Thr_kinase_AS"/>
</dbReference>
<organism evidence="16 17">
    <name type="scientific">Vanilla planifolia</name>
    <name type="common">Vanilla</name>
    <dbReference type="NCBI Taxonomy" id="51239"/>
    <lineage>
        <taxon>Eukaryota</taxon>
        <taxon>Viridiplantae</taxon>
        <taxon>Streptophyta</taxon>
        <taxon>Embryophyta</taxon>
        <taxon>Tracheophyta</taxon>
        <taxon>Spermatophyta</taxon>
        <taxon>Magnoliopsida</taxon>
        <taxon>Liliopsida</taxon>
        <taxon>Asparagales</taxon>
        <taxon>Orchidaceae</taxon>
        <taxon>Vanilloideae</taxon>
        <taxon>Vanilleae</taxon>
        <taxon>Vanilla</taxon>
    </lineage>
</organism>
<evidence type="ECO:0000256" key="13">
    <source>
        <dbReference type="SAM" id="MobiDB-lite"/>
    </source>
</evidence>
<dbReference type="OrthoDB" id="118550at2759"/>
<sequence length="974" mass="109434">MVRYLRKGQSLDKSAQDTKMFDVSGRQARSVILETGGGQDEKVMFRSQGARMGQPIDGQQIGSVLERSDNKAPKSRLGREGACFHCGAGHSGQPSDIEQMKEKFAKLLLGEDMSGGGKGVSSALALSNAITNLAASVFGEQHKLEPMFAETKARWRREIDWLLSVTDHIVELVPSQQLGKDGINMEIMTTQQRRDLLMNIPALRKLDAMLLGYLDNFKDQNEFWYVKGNEDDLEKGPSNGLSDVSRKWLQFQKESVNQILKAAMAINAQVLMEMEIPDAYIESLPKNGRASLGDLLYRSITVEHFDPDYFLSSIDLSTEHKVLDLKNRIEASVVIWKRKMHNKDTKTWGSGVSLEKREQFEERAETILHLLRHRFPGIPQSSLDISKIQFNKDVGQSVLESYSRILETLAYTVMSRIEDILYADQLAQDPSKKKSNRKLSLSNSDLVLPKKLDAKEEIEKLDSMEPPTSMTLSDFMGWALDQETESENKEQAPIGERKPLTMDKPHPPSSRSWSIYGRSEITDRYEILDRIGSGAYSDVYRGRRRSDGNIVALKEVHDYQSSFREIEALQILRHAPNVVDLIEYFWQEDDDAVLVLEYLHADLAAVIRDGKKAGGVPVSEVKRWMLQILNGVDACHRNSVVHRDLKPSNLLISAEGVLKLADFGQARILQETKFMNEDSHAISEQTMERDAAIIREVSMPSPDPLDVQVQSSLEASRFIKEHEYLQEVEDLKIKYATDETDRETSIQDGDASCLATCSTGDIEDDPFKTSHSYEAAEGGTEDESGAMTSCVGTRWFRAPELLYGSTNYGQEVDLWSLGCIFAELLSLEPLFPGTSDIDQIGRIISVLGDFNEETYPNCSKLPDYGKISFVKVETPIGLEASLPNRSSSEVALVRKLICYDPATRATAMELLGDVYFEEEPLPSSVHDLKVPSSRVGQEEKSSGEWEVYRPMGSDSEFEDFDVINTDKGFSIRFL</sequence>
<dbReference type="InterPro" id="IPR038937">
    <property type="entry name" value="RopGEF"/>
</dbReference>
<keyword evidence="7" id="KW-0418">Kinase</keyword>
<evidence type="ECO:0000256" key="4">
    <source>
        <dbReference type="ARBA" id="ARBA00022658"/>
    </source>
</evidence>
<evidence type="ECO:0000256" key="10">
    <source>
        <dbReference type="ARBA" id="ARBA00048367"/>
    </source>
</evidence>
<dbReference type="SUPFAM" id="SSF56112">
    <property type="entry name" value="Protein kinase-like (PK-like)"/>
    <property type="match status" value="1"/>
</dbReference>
<dbReference type="InterPro" id="IPR011009">
    <property type="entry name" value="Kinase-like_dom_sf"/>
</dbReference>
<evidence type="ECO:0000256" key="5">
    <source>
        <dbReference type="ARBA" id="ARBA00022679"/>
    </source>
</evidence>
<dbReference type="EMBL" id="JADCNL010000002">
    <property type="protein sequence ID" value="KAG0491870.1"/>
    <property type="molecule type" value="Genomic_DNA"/>
</dbReference>
<feature type="binding site" evidence="12">
    <location>
        <position position="554"/>
    </location>
    <ligand>
        <name>ATP</name>
        <dbReference type="ChEBI" id="CHEBI:30616"/>
    </ligand>
</feature>
<dbReference type="AlphaFoldDB" id="A0A835RGH6"/>
<evidence type="ECO:0000256" key="9">
    <source>
        <dbReference type="ARBA" id="ARBA00047811"/>
    </source>
</evidence>
<comment type="catalytic activity">
    <reaction evidence="10">
        <text>L-seryl-[protein] + ATP = O-phospho-L-seryl-[protein] + ADP + H(+)</text>
        <dbReference type="Rhea" id="RHEA:17989"/>
        <dbReference type="Rhea" id="RHEA-COMP:9863"/>
        <dbReference type="Rhea" id="RHEA-COMP:11604"/>
        <dbReference type="ChEBI" id="CHEBI:15378"/>
        <dbReference type="ChEBI" id="CHEBI:29999"/>
        <dbReference type="ChEBI" id="CHEBI:30616"/>
        <dbReference type="ChEBI" id="CHEBI:83421"/>
        <dbReference type="ChEBI" id="CHEBI:456216"/>
        <dbReference type="EC" id="2.7.11.22"/>
    </reaction>
</comment>
<evidence type="ECO:0000259" key="15">
    <source>
        <dbReference type="PROSITE" id="PS51334"/>
    </source>
</evidence>
<dbReference type="PROSITE" id="PS00108">
    <property type="entry name" value="PROTEIN_KINASE_ST"/>
    <property type="match status" value="1"/>
</dbReference>
<evidence type="ECO:0000256" key="2">
    <source>
        <dbReference type="ARBA" id="ARBA00012425"/>
    </source>
</evidence>
<feature type="domain" description="Protein kinase" evidence="14">
    <location>
        <begin position="525"/>
        <end position="916"/>
    </location>
</feature>
<dbReference type="FunFam" id="3.30.200.20:FF:000664">
    <property type="entry name" value="Cyclin-dependent kinase F-1"/>
    <property type="match status" value="1"/>
</dbReference>
<dbReference type="PANTHER" id="PTHR33101:SF10">
    <property type="entry name" value="ROP GUANINE NUCLEOTIDE EXCHANGE FACTOR 12"/>
    <property type="match status" value="1"/>
</dbReference>
<evidence type="ECO:0000259" key="14">
    <source>
        <dbReference type="PROSITE" id="PS50011"/>
    </source>
</evidence>
<dbReference type="FunFam" id="1.20.58.1310:FF:000001">
    <property type="entry name" value="Rop guanine nucleotide exchange factor 9"/>
    <property type="match status" value="1"/>
</dbReference>
<dbReference type="Pfam" id="PF00069">
    <property type="entry name" value="Pkinase"/>
    <property type="match status" value="2"/>
</dbReference>
<keyword evidence="17" id="KW-1185">Reference proteome</keyword>
<dbReference type="PROSITE" id="PS00107">
    <property type="entry name" value="PROTEIN_KINASE_ATP"/>
    <property type="match status" value="1"/>
</dbReference>
<feature type="compositionally biased region" description="Basic and acidic residues" evidence="13">
    <location>
        <begin position="486"/>
        <end position="506"/>
    </location>
</feature>
<evidence type="ECO:0000313" key="16">
    <source>
        <dbReference type="EMBL" id="KAG0491870.1"/>
    </source>
</evidence>
<dbReference type="Pfam" id="PF03759">
    <property type="entry name" value="PRONE"/>
    <property type="match status" value="1"/>
</dbReference>
<evidence type="ECO:0000256" key="11">
    <source>
        <dbReference type="PROSITE-ProRule" id="PRU00663"/>
    </source>
</evidence>
<dbReference type="FunFam" id="1.20.58.2010:FF:000001">
    <property type="entry name" value="Rop guanine nucleotide exchange factor 14"/>
    <property type="match status" value="1"/>
</dbReference>
<dbReference type="Gene3D" id="1.20.58.1310">
    <property type="entry name" value="PRONE domain, subdomain 2"/>
    <property type="match status" value="1"/>
</dbReference>
<dbReference type="EC" id="2.7.11.22" evidence="2"/>
<dbReference type="GO" id="GO:0005524">
    <property type="term" value="F:ATP binding"/>
    <property type="evidence" value="ECO:0007669"/>
    <property type="project" value="UniProtKB-UniRule"/>
</dbReference>
<dbReference type="GO" id="GO:0005085">
    <property type="term" value="F:guanyl-nucleotide exchange factor activity"/>
    <property type="evidence" value="ECO:0007669"/>
    <property type="project" value="UniProtKB-UniRule"/>
</dbReference>
<dbReference type="InterPro" id="IPR000719">
    <property type="entry name" value="Prot_kinase_dom"/>
</dbReference>
<evidence type="ECO:0000256" key="1">
    <source>
        <dbReference type="ARBA" id="ARBA00006485"/>
    </source>
</evidence>
<evidence type="ECO:0000313" key="17">
    <source>
        <dbReference type="Proteomes" id="UP000636800"/>
    </source>
</evidence>
<dbReference type="PROSITE" id="PS50011">
    <property type="entry name" value="PROTEIN_KINASE_DOM"/>
    <property type="match status" value="1"/>
</dbReference>
<dbReference type="Proteomes" id="UP000636800">
    <property type="component" value="Chromosome 2"/>
</dbReference>
<dbReference type="FunFam" id="1.20.58.2010:FF:000003">
    <property type="entry name" value="Rop guanine nucleotide exchange factor 14"/>
    <property type="match status" value="1"/>
</dbReference>
<comment type="catalytic activity">
    <reaction evidence="9">
        <text>L-threonyl-[protein] + ATP = O-phospho-L-threonyl-[protein] + ADP + H(+)</text>
        <dbReference type="Rhea" id="RHEA:46608"/>
        <dbReference type="Rhea" id="RHEA-COMP:11060"/>
        <dbReference type="Rhea" id="RHEA-COMP:11605"/>
        <dbReference type="ChEBI" id="CHEBI:15378"/>
        <dbReference type="ChEBI" id="CHEBI:30013"/>
        <dbReference type="ChEBI" id="CHEBI:30616"/>
        <dbReference type="ChEBI" id="CHEBI:61977"/>
        <dbReference type="ChEBI" id="CHEBI:456216"/>
        <dbReference type="EC" id="2.7.11.22"/>
    </reaction>
</comment>
<dbReference type="InterPro" id="IPR005512">
    <property type="entry name" value="PRONE_dom"/>
</dbReference>
<dbReference type="Gene3D" id="1.10.510.10">
    <property type="entry name" value="Transferase(Phosphotransferase) domain 1"/>
    <property type="match status" value="2"/>
</dbReference>
<feature type="region of interest" description="Disordered" evidence="13">
    <location>
        <begin position="766"/>
        <end position="786"/>
    </location>
</feature>
<comment type="similarity">
    <text evidence="1">Belongs to the protein kinase superfamily. CMGC Ser/Thr protein kinase family. CDC2/CDKX subfamily.</text>
</comment>
<dbReference type="InterPro" id="IPR017441">
    <property type="entry name" value="Protein_kinase_ATP_BS"/>
</dbReference>
<feature type="region of interest" description="Disordered" evidence="13">
    <location>
        <begin position="483"/>
        <end position="513"/>
    </location>
</feature>
<accession>A0A835RGH6</accession>
<gene>
    <name evidence="16" type="ORF">HPP92_005268</name>
</gene>
<feature type="domain" description="PRONE" evidence="15">
    <location>
        <begin position="87"/>
        <end position="434"/>
    </location>
</feature>
<evidence type="ECO:0000256" key="8">
    <source>
        <dbReference type="ARBA" id="ARBA00022840"/>
    </source>
</evidence>
<dbReference type="PANTHER" id="PTHR33101">
    <property type="entry name" value="ROP GUANINE NUCLEOTIDE EXCHANGE FACTOR 1"/>
    <property type="match status" value="1"/>
</dbReference>
<keyword evidence="6 12" id="KW-0547">Nucleotide-binding</keyword>
<keyword evidence="8 12" id="KW-0067">ATP-binding</keyword>
<dbReference type="PROSITE" id="PS51334">
    <property type="entry name" value="PRONE"/>
    <property type="match status" value="1"/>
</dbReference>
<evidence type="ECO:0000256" key="12">
    <source>
        <dbReference type="PROSITE-ProRule" id="PRU10141"/>
    </source>
</evidence>
<dbReference type="GO" id="GO:0004693">
    <property type="term" value="F:cyclin-dependent protein serine/threonine kinase activity"/>
    <property type="evidence" value="ECO:0007669"/>
    <property type="project" value="UniProtKB-EC"/>
</dbReference>
<comment type="caution">
    <text evidence="16">The sequence shown here is derived from an EMBL/GenBank/DDBJ whole genome shotgun (WGS) entry which is preliminary data.</text>
</comment>